<name>A0A2R7Y1Z0_9ARCH</name>
<dbReference type="EMBL" id="NDWU01000016">
    <property type="protein sequence ID" value="PUA31508.1"/>
    <property type="molecule type" value="Genomic_DNA"/>
</dbReference>
<evidence type="ECO:0000313" key="1">
    <source>
        <dbReference type="EMBL" id="PUA31508.1"/>
    </source>
</evidence>
<comment type="caution">
    <text evidence="1">The sequence shown here is derived from an EMBL/GenBank/DDBJ whole genome shotgun (WGS) entry which is preliminary data.</text>
</comment>
<organism evidence="1 2">
    <name type="scientific">Candidatus Terraquivivens tikiterensis</name>
    <dbReference type="NCBI Taxonomy" id="1980982"/>
    <lineage>
        <taxon>Archaea</taxon>
        <taxon>Nitrososphaerota</taxon>
        <taxon>Candidatus Wolframiiraptoraceae</taxon>
        <taxon>Candidatus Terraquivivens</taxon>
    </lineage>
</organism>
<dbReference type="Proteomes" id="UP000244066">
    <property type="component" value="Unassembled WGS sequence"/>
</dbReference>
<sequence>MQGGREVLIWNREGGSADDIFREFDLFQLGFTQNDLPPSENKRWYLKVRDEAGEDTGRIEYFKIIYQGQVYESQDHPEIRDFQEAIAWIPSHLGPQICPTAIVVGLNYFGIG</sequence>
<protein>
    <submittedName>
        <fullName evidence="1">Uncharacterized protein</fullName>
    </submittedName>
</protein>
<evidence type="ECO:0000313" key="2">
    <source>
        <dbReference type="Proteomes" id="UP000244066"/>
    </source>
</evidence>
<reference evidence="1 2" key="1">
    <citation type="submission" date="2017-04" db="EMBL/GenBank/DDBJ databases">
        <title>Draft Aigarchaeota genome from a New Zealand hot spring.</title>
        <authorList>
            <person name="Reysenbach A.-L."/>
            <person name="Donaho J.A."/>
            <person name="Gerhart J."/>
            <person name="Kelley J.F."/>
            <person name="Kouba K."/>
            <person name="Podar M."/>
            <person name="Stott M."/>
        </authorList>
    </citation>
    <scope>NUCLEOTIDE SEQUENCE [LARGE SCALE GENOMIC DNA]</scope>
    <source>
        <strain evidence="1">NZ13_MG1</strain>
    </source>
</reference>
<gene>
    <name evidence="1" type="ORF">B9J98_06055</name>
</gene>
<accession>A0A2R7Y1Z0</accession>
<proteinExistence type="predicted"/>
<dbReference type="AlphaFoldDB" id="A0A2R7Y1Z0"/>